<dbReference type="CDD" id="cd00067">
    <property type="entry name" value="GAL4"/>
    <property type="match status" value="1"/>
</dbReference>
<sequence>MTCKKKRLKCDETKPTCAQCEKRNVECEGYKKDYKWRSFEETNKHSRVGKARKGNNATFQSGLNQQPSGKPAPEPASFQSNTEATWSPGLQHAFSSATHAFTEPSPPILVTASRDPPRRLSPSQFEPLPILNPDFSPSDYDLPSPFAAFNNQQQRPRENGSSRSSLSTGSPNLTDLLLPGTDLRQPPDPSELRPPTSPLPYQPGLAELDSLPGIAIKEDEEFDEEIIREQMPEGGTDTSDPQWTFRASSPADSEGSSTSSKSTSMSILNPPQLDLSSPEMLMLRFDQETCGILSIKDGPGENPWRTLIWPLAKDSEALYHAISSMAALHGATRHPQLRLSGMAHMTRSLSKLSAEMHRMSLDQALATALALALGEGWDDKISTGVQHLRGARTLLNNALAQRSRTLQLGQMNQEEAKRLRFLCNTYVYLDVIARLTSSDEQEGFNLEGILSTVNQPFGSMEVEVDPLMGCATTLFPLIGRVASLIQLIRRTDTNSLHIVSEANELREQLLHWQPPDMNFVEQPEDPNSNVRHAVQTAEAYRRAILLHLHQAVPELAMESSHTQAKNILTILAGTPLSSNTLIVQIFPLLVGSCEMVALEDRQWVTERWEAMVRRLAIVNVTSCWALVREVWRRRDSHMQDQARRMAARPVGRNLSSGLFIPPSLKRKMPTADAITEDAFFDAFGQDDALGPENEGRLPKRRLTFDASTGASARHAHTIPLHRRHTDIPISNLDPEYTVRGHLHWLGVMAHWNWEGES</sequence>
<comment type="subcellular location">
    <subcellularLocation>
        <location evidence="1">Nucleus</location>
    </subcellularLocation>
</comment>
<name>A0AAN8F9A5_9EURO</name>
<dbReference type="Pfam" id="PF00172">
    <property type="entry name" value="Zn_clus"/>
    <property type="match status" value="1"/>
</dbReference>
<dbReference type="InterPro" id="IPR001138">
    <property type="entry name" value="Zn2Cys6_DnaBD"/>
</dbReference>
<evidence type="ECO:0000256" key="3">
    <source>
        <dbReference type="ARBA" id="ARBA00023125"/>
    </source>
</evidence>
<dbReference type="PANTHER" id="PTHR37534:SF47">
    <property type="entry name" value="ZN(2)-C6 FUNGAL-TYPE DOMAIN-CONTAINING PROTEIN"/>
    <property type="match status" value="1"/>
</dbReference>
<keyword evidence="4" id="KW-0804">Transcription</keyword>
<evidence type="ECO:0000256" key="1">
    <source>
        <dbReference type="ARBA" id="ARBA00004123"/>
    </source>
</evidence>
<comment type="caution">
    <text evidence="8">The sequence shown here is derived from an EMBL/GenBank/DDBJ whole genome shotgun (WGS) entry which is preliminary data.</text>
</comment>
<feature type="domain" description="Zn(2)-C6 fungal-type" evidence="7">
    <location>
        <begin position="1"/>
        <end position="27"/>
    </location>
</feature>
<gene>
    <name evidence="8" type="ORF">OHC33_005055</name>
</gene>
<dbReference type="SMART" id="SM00066">
    <property type="entry name" value="GAL4"/>
    <property type="match status" value="1"/>
</dbReference>
<protein>
    <recommendedName>
        <fullName evidence="7">Zn(2)-C6 fungal-type domain-containing protein</fullName>
    </recommendedName>
</protein>
<evidence type="ECO:0000256" key="5">
    <source>
        <dbReference type="ARBA" id="ARBA00023242"/>
    </source>
</evidence>
<keyword evidence="2" id="KW-0805">Transcription regulation</keyword>
<proteinExistence type="predicted"/>
<dbReference type="EMBL" id="JAKLMC020000010">
    <property type="protein sequence ID" value="KAK5953786.1"/>
    <property type="molecule type" value="Genomic_DNA"/>
</dbReference>
<dbReference type="GO" id="GO:0008270">
    <property type="term" value="F:zinc ion binding"/>
    <property type="evidence" value="ECO:0007669"/>
    <property type="project" value="InterPro"/>
</dbReference>
<evidence type="ECO:0000259" key="7">
    <source>
        <dbReference type="PROSITE" id="PS50048"/>
    </source>
</evidence>
<dbReference type="GO" id="GO:0045944">
    <property type="term" value="P:positive regulation of transcription by RNA polymerase II"/>
    <property type="evidence" value="ECO:0007669"/>
    <property type="project" value="TreeGrafter"/>
</dbReference>
<organism evidence="8 9">
    <name type="scientific">Knufia fluminis</name>
    <dbReference type="NCBI Taxonomy" id="191047"/>
    <lineage>
        <taxon>Eukaryota</taxon>
        <taxon>Fungi</taxon>
        <taxon>Dikarya</taxon>
        <taxon>Ascomycota</taxon>
        <taxon>Pezizomycotina</taxon>
        <taxon>Eurotiomycetes</taxon>
        <taxon>Chaetothyriomycetidae</taxon>
        <taxon>Chaetothyriales</taxon>
        <taxon>Trichomeriaceae</taxon>
        <taxon>Knufia</taxon>
    </lineage>
</organism>
<feature type="region of interest" description="Disordered" evidence="6">
    <location>
        <begin position="232"/>
        <end position="271"/>
    </location>
</feature>
<feature type="compositionally biased region" description="Polar residues" evidence="6">
    <location>
        <begin position="236"/>
        <end position="251"/>
    </location>
</feature>
<dbReference type="GO" id="GO:0000981">
    <property type="term" value="F:DNA-binding transcription factor activity, RNA polymerase II-specific"/>
    <property type="evidence" value="ECO:0007669"/>
    <property type="project" value="InterPro"/>
</dbReference>
<keyword evidence="3" id="KW-0238">DNA-binding</keyword>
<dbReference type="PROSITE" id="PS50048">
    <property type="entry name" value="ZN2_CY6_FUNGAL_2"/>
    <property type="match status" value="1"/>
</dbReference>
<dbReference type="InterPro" id="IPR021858">
    <property type="entry name" value="Fun_TF"/>
</dbReference>
<dbReference type="AlphaFoldDB" id="A0AAN8F9A5"/>
<feature type="compositionally biased region" description="Low complexity" evidence="6">
    <location>
        <begin position="161"/>
        <end position="173"/>
    </location>
</feature>
<reference evidence="8 9" key="1">
    <citation type="submission" date="2022-12" db="EMBL/GenBank/DDBJ databases">
        <title>Genomic features and morphological characterization of a novel Knufia sp. strain isolated from spacecraft assembly facility.</title>
        <authorList>
            <person name="Teixeira M."/>
            <person name="Chander A.M."/>
            <person name="Stajich J.E."/>
            <person name="Venkateswaran K."/>
        </authorList>
    </citation>
    <scope>NUCLEOTIDE SEQUENCE [LARGE SCALE GENOMIC DNA]</scope>
    <source>
        <strain evidence="8 9">FJI-L2-BK-P2</strain>
    </source>
</reference>
<dbReference type="InterPro" id="IPR036864">
    <property type="entry name" value="Zn2-C6_fun-type_DNA-bd_sf"/>
</dbReference>
<dbReference type="Gene3D" id="4.10.240.10">
    <property type="entry name" value="Zn(2)-C6 fungal-type DNA-binding domain"/>
    <property type="match status" value="1"/>
</dbReference>
<evidence type="ECO:0000256" key="6">
    <source>
        <dbReference type="SAM" id="MobiDB-lite"/>
    </source>
</evidence>
<keyword evidence="9" id="KW-1185">Reference proteome</keyword>
<feature type="region of interest" description="Disordered" evidence="6">
    <location>
        <begin position="42"/>
        <end position="206"/>
    </location>
</feature>
<feature type="compositionally biased region" description="Low complexity" evidence="6">
    <location>
        <begin position="253"/>
        <end position="266"/>
    </location>
</feature>
<dbReference type="GO" id="GO:0005634">
    <property type="term" value="C:nucleus"/>
    <property type="evidence" value="ECO:0007669"/>
    <property type="project" value="UniProtKB-SubCell"/>
</dbReference>
<dbReference type="Proteomes" id="UP001316803">
    <property type="component" value="Unassembled WGS sequence"/>
</dbReference>
<dbReference type="Pfam" id="PF11951">
    <property type="entry name" value="Fungal_trans_2"/>
    <property type="match status" value="1"/>
</dbReference>
<keyword evidence="5" id="KW-0539">Nucleus</keyword>
<evidence type="ECO:0000313" key="9">
    <source>
        <dbReference type="Proteomes" id="UP001316803"/>
    </source>
</evidence>
<evidence type="ECO:0000256" key="4">
    <source>
        <dbReference type="ARBA" id="ARBA00023163"/>
    </source>
</evidence>
<feature type="compositionally biased region" description="Polar residues" evidence="6">
    <location>
        <begin position="55"/>
        <end position="68"/>
    </location>
</feature>
<accession>A0AAN8F9A5</accession>
<dbReference type="GO" id="GO:0000976">
    <property type="term" value="F:transcription cis-regulatory region binding"/>
    <property type="evidence" value="ECO:0007669"/>
    <property type="project" value="TreeGrafter"/>
</dbReference>
<evidence type="ECO:0000313" key="8">
    <source>
        <dbReference type="EMBL" id="KAK5953786.1"/>
    </source>
</evidence>
<dbReference type="SUPFAM" id="SSF57701">
    <property type="entry name" value="Zn2/Cys6 DNA-binding domain"/>
    <property type="match status" value="1"/>
</dbReference>
<dbReference type="PANTHER" id="PTHR37534">
    <property type="entry name" value="TRANSCRIPTIONAL ACTIVATOR PROTEIN UGA3"/>
    <property type="match status" value="1"/>
</dbReference>
<evidence type="ECO:0000256" key="2">
    <source>
        <dbReference type="ARBA" id="ARBA00023015"/>
    </source>
</evidence>